<keyword evidence="2" id="KW-1185">Reference proteome</keyword>
<dbReference type="AlphaFoldDB" id="A0A4Y3IR15"/>
<name>A0A4Y3IR15_9VIBR</name>
<evidence type="ECO:0000313" key="1">
    <source>
        <dbReference type="EMBL" id="GEA61200.1"/>
    </source>
</evidence>
<comment type="caution">
    <text evidence="1">The sequence shown here is derived from an EMBL/GenBank/DDBJ whole genome shotgun (WGS) entry which is preliminary data.</text>
</comment>
<dbReference type="OrthoDB" id="2111733at2"/>
<dbReference type="Proteomes" id="UP000318242">
    <property type="component" value="Unassembled WGS sequence"/>
</dbReference>
<evidence type="ECO:0000313" key="2">
    <source>
        <dbReference type="Proteomes" id="UP000318242"/>
    </source>
</evidence>
<sequence length="174" mass="20094">MKSIVKLSVLVGLVTVAFFYAWLKTYNMSSDYFEFAEAQAEVENYTIALKGMNKLELRRDDVYLGGYQQVIETWEEAVLGYKPDFYYQAKGRVGEMLGKLNEEELMSFIEIYVELDMRYVPEAASILLSRATLNGDIEVANEMDEFLQEAFPHFYRENIGAIELAQITLSEEEE</sequence>
<dbReference type="EMBL" id="BJLH01000010">
    <property type="protein sequence ID" value="GEA61200.1"/>
    <property type="molecule type" value="Genomic_DNA"/>
</dbReference>
<organism evidence="1 2">
    <name type="scientific">Vibrio comitans NBRC 102076</name>
    <dbReference type="NCBI Taxonomy" id="1219078"/>
    <lineage>
        <taxon>Bacteria</taxon>
        <taxon>Pseudomonadati</taxon>
        <taxon>Pseudomonadota</taxon>
        <taxon>Gammaproteobacteria</taxon>
        <taxon>Vibrionales</taxon>
        <taxon>Vibrionaceae</taxon>
        <taxon>Vibrio</taxon>
    </lineage>
</organism>
<protein>
    <submittedName>
        <fullName evidence="1">Uncharacterized protein</fullName>
    </submittedName>
</protein>
<dbReference type="RefSeq" id="WP_141271583.1">
    <property type="nucleotide sequence ID" value="NZ_BJLH01000010.1"/>
</dbReference>
<gene>
    <name evidence="1" type="ORF">VCO01S_23930</name>
</gene>
<accession>A0A4Y3IR15</accession>
<proteinExistence type="predicted"/>
<reference evidence="1 2" key="1">
    <citation type="submission" date="2019-06" db="EMBL/GenBank/DDBJ databases">
        <title>Whole genome shotgun sequence of Vibrio comitans NBRC 102076.</title>
        <authorList>
            <person name="Hosoyama A."/>
            <person name="Uohara A."/>
            <person name="Ohji S."/>
            <person name="Ichikawa N."/>
        </authorList>
    </citation>
    <scope>NUCLEOTIDE SEQUENCE [LARGE SCALE GENOMIC DNA]</scope>
    <source>
        <strain evidence="1 2">NBRC 102076</strain>
    </source>
</reference>